<sequence>MFALPRLFLLMAIVWFALGCSSTFKEVNQEASAAPVFNVPALFGKDIDQVASALGRPEWDSVSSDAAESIRLFRRDTVLLRVGYAAPTRKVHSFLIQSAHAQTGDYRSLLRLVNLTGSEPVLVVVPLVSNTNSGRYSGVKVFVKDGAGL</sequence>
<name>A0ABY4BBY1_9BACT</name>
<geneLocation type="plasmid" evidence="1 2">
    <name>unnamed3</name>
</geneLocation>
<organism evidence="1 2">
    <name type="scientific">Hymenobacter monticola</name>
    <dbReference type="NCBI Taxonomy" id="1705399"/>
    <lineage>
        <taxon>Bacteria</taxon>
        <taxon>Pseudomonadati</taxon>
        <taxon>Bacteroidota</taxon>
        <taxon>Cytophagia</taxon>
        <taxon>Cytophagales</taxon>
        <taxon>Hymenobacteraceae</taxon>
        <taxon>Hymenobacter</taxon>
    </lineage>
</organism>
<dbReference type="PROSITE" id="PS51257">
    <property type="entry name" value="PROKAR_LIPOPROTEIN"/>
    <property type="match status" value="1"/>
</dbReference>
<dbReference type="Proteomes" id="UP000831390">
    <property type="component" value="Plasmid unnamed3"/>
</dbReference>
<accession>A0ABY4BBY1</accession>
<keyword evidence="2" id="KW-1185">Reference proteome</keyword>
<reference evidence="1 2" key="1">
    <citation type="submission" date="2022-03" db="EMBL/GenBank/DDBJ databases">
        <title>Hymenobactersp. isolated from the air.</title>
        <authorList>
            <person name="Won M."/>
            <person name="Kwon S.-W."/>
        </authorList>
    </citation>
    <scope>NUCLEOTIDE SEQUENCE [LARGE SCALE GENOMIC DNA]</scope>
    <source>
        <strain evidence="1 2">KACC 22596</strain>
        <plasmid evidence="1 2">unnamed3</plasmid>
    </source>
</reference>
<protein>
    <submittedName>
        <fullName evidence="1">Uncharacterized protein</fullName>
    </submittedName>
</protein>
<evidence type="ECO:0000313" key="1">
    <source>
        <dbReference type="EMBL" id="UOE36648.1"/>
    </source>
</evidence>
<gene>
    <name evidence="1" type="ORF">MTP16_25050</name>
</gene>
<dbReference type="RefSeq" id="WP_243520721.1">
    <property type="nucleotide sequence ID" value="NZ_CP094537.1"/>
</dbReference>
<evidence type="ECO:0000313" key="2">
    <source>
        <dbReference type="Proteomes" id="UP000831390"/>
    </source>
</evidence>
<keyword evidence="1" id="KW-0614">Plasmid</keyword>
<dbReference type="EMBL" id="CP094537">
    <property type="protein sequence ID" value="UOE36648.1"/>
    <property type="molecule type" value="Genomic_DNA"/>
</dbReference>
<proteinExistence type="predicted"/>